<keyword evidence="1" id="KW-0472">Membrane</keyword>
<feature type="transmembrane region" description="Helical" evidence="1">
    <location>
        <begin position="242"/>
        <end position="262"/>
    </location>
</feature>
<proteinExistence type="predicted"/>
<feature type="transmembrane region" description="Helical" evidence="1">
    <location>
        <begin position="15"/>
        <end position="45"/>
    </location>
</feature>
<evidence type="ECO:0000256" key="1">
    <source>
        <dbReference type="SAM" id="Phobius"/>
    </source>
</evidence>
<feature type="transmembrane region" description="Helical" evidence="1">
    <location>
        <begin position="213"/>
        <end position="235"/>
    </location>
</feature>
<evidence type="ECO:0000313" key="2">
    <source>
        <dbReference type="Proteomes" id="UP000694844"/>
    </source>
</evidence>
<dbReference type="AlphaFoldDB" id="A0A8B8E6K0"/>
<keyword evidence="2" id="KW-1185">Reference proteome</keyword>
<organism evidence="2 3">
    <name type="scientific">Crassostrea virginica</name>
    <name type="common">Eastern oyster</name>
    <dbReference type="NCBI Taxonomy" id="6565"/>
    <lineage>
        <taxon>Eukaryota</taxon>
        <taxon>Metazoa</taxon>
        <taxon>Spiralia</taxon>
        <taxon>Lophotrochozoa</taxon>
        <taxon>Mollusca</taxon>
        <taxon>Bivalvia</taxon>
        <taxon>Autobranchia</taxon>
        <taxon>Pteriomorphia</taxon>
        <taxon>Ostreida</taxon>
        <taxon>Ostreoidea</taxon>
        <taxon>Ostreidae</taxon>
        <taxon>Crassostrea</taxon>
    </lineage>
</organism>
<feature type="transmembrane region" description="Helical" evidence="1">
    <location>
        <begin position="130"/>
        <end position="151"/>
    </location>
</feature>
<protein>
    <submittedName>
        <fullName evidence="3">Uncharacterized protein LOC111132279</fullName>
    </submittedName>
</protein>
<name>A0A8B8E6K0_CRAVI</name>
<feature type="transmembrane region" description="Helical" evidence="1">
    <location>
        <begin position="57"/>
        <end position="83"/>
    </location>
</feature>
<keyword evidence="1" id="KW-0812">Transmembrane</keyword>
<feature type="transmembrane region" description="Helical" evidence="1">
    <location>
        <begin position="157"/>
        <end position="176"/>
    </location>
</feature>
<reference evidence="3" key="1">
    <citation type="submission" date="2025-08" db="UniProtKB">
        <authorList>
            <consortium name="RefSeq"/>
        </authorList>
    </citation>
    <scope>IDENTIFICATION</scope>
    <source>
        <tissue evidence="3">Whole sample</tissue>
    </source>
</reference>
<sequence length="364" mass="42235">MCFPMILWLIEFLPYLWVVTVPVYGSFCGIDLILRISILLYLYCIAGEVVPKSMHSVVPYLSFTMWALIVYFVPVNLIPWPIIWLYDKLLWVTGPVLMITEIILALNFQMRCGQRAIDRIQEDDSPAVKLIIILFSAGCYALMASFLYEIYSSGSTTHYLLMFLVLVMCITVHNMMWMSPDGILCDAAFTCLCTVSILYAMKEEQLYDSKMSMFYLGIYIFNSTVDSAGMAIAFLMKFLRPFFLLTLGVRLYSILYIIEAIMKKDVLQHDFSMDSDEYLEEEITPWKSPLTMKLAVVFMFTQMTSNLFYESQGVTILNTFPFNAVRNFYPKDIIFGRVVQMIGVNCFYIWRLSNDRVDFSDWFS</sequence>
<dbReference type="KEGG" id="cvn:111132279"/>
<feature type="transmembrane region" description="Helical" evidence="1">
    <location>
        <begin position="89"/>
        <end position="109"/>
    </location>
</feature>
<feature type="transmembrane region" description="Helical" evidence="1">
    <location>
        <begin position="183"/>
        <end position="201"/>
    </location>
</feature>
<gene>
    <name evidence="3" type="primary">LOC111132279</name>
</gene>
<dbReference type="OrthoDB" id="10040867at2759"/>
<keyword evidence="1" id="KW-1133">Transmembrane helix</keyword>
<evidence type="ECO:0000313" key="3">
    <source>
        <dbReference type="RefSeq" id="XP_022335780.1"/>
    </source>
</evidence>
<dbReference type="Proteomes" id="UP000694844">
    <property type="component" value="Chromosome 5"/>
</dbReference>
<dbReference type="GeneID" id="111132279"/>
<accession>A0A8B8E6K0</accession>
<dbReference type="RefSeq" id="XP_022335780.1">
    <property type="nucleotide sequence ID" value="XM_022480072.1"/>
</dbReference>